<dbReference type="GO" id="GO:0015667">
    <property type="term" value="F:site-specific DNA-methyltransferase (cytosine-N4-specific) activity"/>
    <property type="evidence" value="ECO:0007669"/>
    <property type="project" value="UniProtKB-EC"/>
</dbReference>
<evidence type="ECO:0000256" key="2">
    <source>
        <dbReference type="ARBA" id="ARBA00012185"/>
    </source>
</evidence>
<dbReference type="Proteomes" id="UP000035704">
    <property type="component" value="Chromosome"/>
</dbReference>
<organism evidence="8 9">
    <name type="scientific">Clostridium aceticum</name>
    <dbReference type="NCBI Taxonomy" id="84022"/>
    <lineage>
        <taxon>Bacteria</taxon>
        <taxon>Bacillati</taxon>
        <taxon>Bacillota</taxon>
        <taxon>Clostridia</taxon>
        <taxon>Eubacteriales</taxon>
        <taxon>Clostridiaceae</taxon>
        <taxon>Clostridium</taxon>
    </lineage>
</organism>
<sequence>MAVLRNIDEQLTEEFKKLPIDYWDFEGEDTKELTHGLHNYPAVMVYPIYRNIIDIVKRHGEVETFLDPFMGSGTGLVEGKLAGFNKVYGTDLNPLAVLLSKVKTTVLKEDSVDIQDKLLRENIEQAFVSSKQLLDNIDNYIAEKGLDVSAKDGWGSDAHVILREYLDTYNSGLKIPDFKNMGYWFKPRVILELQLIKDIILQIENEDFRNFFLVCFSETARYVSNTRNGEFKLFRIKKEKVADFNPDVKIEFYKYLDRNIEKIKDFDKRCNNDCEVSVAFEDTRILDSVPDNSIDLMITSPPYGDSKTTVAYGQFSRPSLWWLDLELMDIEELNQVDNNLLGGKKVDKDFECELSSRTLEKAIKEIKEKDLDRARDVYSFYEDLDKAMESITKKMRHNSYQFWVVGNRTVKEVKLLTNEIISELGEKYGLVEVYDIPRNIPNKVMPSRNSPTNETGKTVSTMTNEHIVVLRKDRE</sequence>
<keyword evidence="4 8" id="KW-0808">Transferase</keyword>
<protein>
    <recommendedName>
        <fullName evidence="2">site-specific DNA-methyltransferase (cytosine-N(4)-specific)</fullName>
        <ecNumber evidence="2">2.1.1.113</ecNumber>
    </recommendedName>
</protein>
<reference evidence="8 9" key="1">
    <citation type="submission" date="2014-10" db="EMBL/GenBank/DDBJ databases">
        <title>Genome sequence of Clostridium aceticum DSM 1496.</title>
        <authorList>
            <person name="Poehlein A."/>
            <person name="Schiel-Bengelsdorf B."/>
            <person name="Gottschalk G."/>
            <person name="Duerre P."/>
            <person name="Daniel R."/>
        </authorList>
    </citation>
    <scope>NUCLEOTIDE SEQUENCE [LARGE SCALE GENOMIC DNA]</scope>
    <source>
        <strain evidence="8 9">DSM 1496</strain>
    </source>
</reference>
<evidence type="ECO:0000256" key="1">
    <source>
        <dbReference type="ARBA" id="ARBA00010203"/>
    </source>
</evidence>
<comment type="catalytic activity">
    <reaction evidence="7">
        <text>a 2'-deoxycytidine in DNA + S-adenosyl-L-methionine = an N(4)-methyl-2'-deoxycytidine in DNA + S-adenosyl-L-homocysteine + H(+)</text>
        <dbReference type="Rhea" id="RHEA:16857"/>
        <dbReference type="Rhea" id="RHEA-COMP:11369"/>
        <dbReference type="Rhea" id="RHEA-COMP:13674"/>
        <dbReference type="ChEBI" id="CHEBI:15378"/>
        <dbReference type="ChEBI" id="CHEBI:57856"/>
        <dbReference type="ChEBI" id="CHEBI:59789"/>
        <dbReference type="ChEBI" id="CHEBI:85452"/>
        <dbReference type="ChEBI" id="CHEBI:137933"/>
        <dbReference type="EC" id="2.1.1.113"/>
    </reaction>
</comment>
<dbReference type="KEGG" id="cace:CACET_c27470"/>
<keyword evidence="9" id="KW-1185">Reference proteome</keyword>
<dbReference type="InterPro" id="IPR029063">
    <property type="entry name" value="SAM-dependent_MTases_sf"/>
</dbReference>
<dbReference type="AlphaFoldDB" id="A0A0G3WE47"/>
<keyword evidence="5" id="KW-0949">S-adenosyl-L-methionine</keyword>
<evidence type="ECO:0000256" key="5">
    <source>
        <dbReference type="ARBA" id="ARBA00022691"/>
    </source>
</evidence>
<proteinExistence type="inferred from homology"/>
<dbReference type="GO" id="GO:0032259">
    <property type="term" value="P:methylation"/>
    <property type="evidence" value="ECO:0007669"/>
    <property type="project" value="UniProtKB-KW"/>
</dbReference>
<accession>A0A0G3WE47</accession>
<dbReference type="EMBL" id="CP009687">
    <property type="protein sequence ID" value="AKL96192.1"/>
    <property type="molecule type" value="Genomic_DNA"/>
</dbReference>
<dbReference type="GO" id="GO:0009307">
    <property type="term" value="P:DNA restriction-modification system"/>
    <property type="evidence" value="ECO:0007669"/>
    <property type="project" value="UniProtKB-KW"/>
</dbReference>
<keyword evidence="6" id="KW-0680">Restriction system</keyword>
<dbReference type="RefSeq" id="WP_201774949.1">
    <property type="nucleotide sequence ID" value="NZ_CP009687.1"/>
</dbReference>
<dbReference type="SUPFAM" id="SSF53335">
    <property type="entry name" value="S-adenosyl-L-methionine-dependent methyltransferases"/>
    <property type="match status" value="2"/>
</dbReference>
<comment type="similarity">
    <text evidence="1">Belongs to the N(4)/N(6)-methyltransferase family. N(4) subfamily.</text>
</comment>
<keyword evidence="3 8" id="KW-0489">Methyltransferase</keyword>
<evidence type="ECO:0000256" key="6">
    <source>
        <dbReference type="ARBA" id="ARBA00022747"/>
    </source>
</evidence>
<evidence type="ECO:0000256" key="3">
    <source>
        <dbReference type="ARBA" id="ARBA00022603"/>
    </source>
</evidence>
<evidence type="ECO:0000256" key="4">
    <source>
        <dbReference type="ARBA" id="ARBA00022679"/>
    </source>
</evidence>
<evidence type="ECO:0000313" key="8">
    <source>
        <dbReference type="EMBL" id="AKL96192.1"/>
    </source>
</evidence>
<dbReference type="PATRIC" id="fig|84022.6.peg.2790"/>
<dbReference type="PROSITE" id="PS00093">
    <property type="entry name" value="N4_MTASE"/>
    <property type="match status" value="1"/>
</dbReference>
<dbReference type="InterPro" id="IPR017985">
    <property type="entry name" value="MeTrfase_CN4_CS"/>
</dbReference>
<dbReference type="Gene3D" id="3.40.50.150">
    <property type="entry name" value="Vaccinia Virus protein VP39"/>
    <property type="match status" value="2"/>
</dbReference>
<dbReference type="GO" id="GO:0003677">
    <property type="term" value="F:DNA binding"/>
    <property type="evidence" value="ECO:0007669"/>
    <property type="project" value="InterPro"/>
</dbReference>
<dbReference type="REBASE" id="113486">
    <property type="entry name" value="M.Cac1496ORF27470P"/>
</dbReference>
<gene>
    <name evidence="8" type="primary">mvaIM</name>
    <name evidence="8" type="ORF">CACET_c27470</name>
</gene>
<evidence type="ECO:0000313" key="9">
    <source>
        <dbReference type="Proteomes" id="UP000035704"/>
    </source>
</evidence>
<evidence type="ECO:0000256" key="7">
    <source>
        <dbReference type="ARBA" id="ARBA00049120"/>
    </source>
</evidence>
<name>A0A0G3WE47_9CLOT</name>
<dbReference type="EC" id="2.1.1.113" evidence="2"/>